<evidence type="ECO:0000313" key="2">
    <source>
        <dbReference type="EMBL" id="SDB41311.1"/>
    </source>
</evidence>
<feature type="domain" description="ABC-type transport auxiliary lipoprotein component" evidence="1">
    <location>
        <begin position="41"/>
        <end position="192"/>
    </location>
</feature>
<dbReference type="Proteomes" id="UP000199071">
    <property type="component" value="Unassembled WGS sequence"/>
</dbReference>
<evidence type="ECO:0000259" key="1">
    <source>
        <dbReference type="Pfam" id="PF03886"/>
    </source>
</evidence>
<dbReference type="Pfam" id="PF03886">
    <property type="entry name" value="ABC_trans_aux"/>
    <property type="match status" value="1"/>
</dbReference>
<protein>
    <submittedName>
        <fullName evidence="2">Cholesterol transport system auxiliary component</fullName>
    </submittedName>
</protein>
<dbReference type="InterPro" id="IPR005586">
    <property type="entry name" value="ABC_trans_aux"/>
</dbReference>
<name>A0A1G6D878_9HYPH</name>
<dbReference type="PROSITE" id="PS51257">
    <property type="entry name" value="PROKAR_LIPOPROTEIN"/>
    <property type="match status" value="1"/>
</dbReference>
<gene>
    <name evidence="2" type="ORF">SAMN02982931_03137</name>
</gene>
<dbReference type="STRING" id="665467.SAMN02982931_03137"/>
<proteinExistence type="predicted"/>
<evidence type="ECO:0000313" key="3">
    <source>
        <dbReference type="Proteomes" id="UP000199071"/>
    </source>
</evidence>
<dbReference type="SUPFAM" id="SSF159594">
    <property type="entry name" value="XCC0632-like"/>
    <property type="match status" value="1"/>
</dbReference>
<organism evidence="2 3">
    <name type="scientific">Bauldia litoralis</name>
    <dbReference type="NCBI Taxonomy" id="665467"/>
    <lineage>
        <taxon>Bacteria</taxon>
        <taxon>Pseudomonadati</taxon>
        <taxon>Pseudomonadota</taxon>
        <taxon>Alphaproteobacteria</taxon>
        <taxon>Hyphomicrobiales</taxon>
        <taxon>Kaistiaceae</taxon>
        <taxon>Bauldia</taxon>
    </lineage>
</organism>
<accession>A0A1G6D878</accession>
<sequence length="203" mass="22030">MIRQERSKRWSQRLPPLALVLLMTGCSLFRGPPPETFELVGPSSVPTTSGTAAQILIPEPSALKTLDSERIVVATGPRLSYYPDAQWPDRMPKVYQAKAIEAFEKSKKAKAVGRPGEGLSIDYQLLTNIRSFEYRTDGAGGGFAHIEVTAKIMDDRNGRIVAVRTLTGDAAVHEDSAEGVVAGVDAALSQVLIELVRWTLGVI</sequence>
<dbReference type="EMBL" id="FMXQ01000006">
    <property type="protein sequence ID" value="SDB41311.1"/>
    <property type="molecule type" value="Genomic_DNA"/>
</dbReference>
<reference evidence="2 3" key="1">
    <citation type="submission" date="2016-10" db="EMBL/GenBank/DDBJ databases">
        <authorList>
            <person name="de Groot N.N."/>
        </authorList>
    </citation>
    <scope>NUCLEOTIDE SEQUENCE [LARGE SCALE GENOMIC DNA]</scope>
    <source>
        <strain evidence="2 3">ATCC 35022</strain>
    </source>
</reference>
<dbReference type="Gene3D" id="3.40.50.10610">
    <property type="entry name" value="ABC-type transport auxiliary lipoprotein component"/>
    <property type="match status" value="1"/>
</dbReference>
<dbReference type="AlphaFoldDB" id="A0A1G6D878"/>
<keyword evidence="3" id="KW-1185">Reference proteome</keyword>